<organism evidence="1 2">
    <name type="scientific">Bacteroides fragilis (strain ATCC 25285 / DSM 2151 / CCUG 4856 / JCM 11019 / LMG 10263 / NCTC 9343 / Onslow / VPI 2553 / EN-2)</name>
    <dbReference type="NCBI Taxonomy" id="272559"/>
    <lineage>
        <taxon>Bacteria</taxon>
        <taxon>Pseudomonadati</taxon>
        <taxon>Bacteroidota</taxon>
        <taxon>Bacteroidia</taxon>
        <taxon>Bacteroidales</taxon>
        <taxon>Bacteroidaceae</taxon>
        <taxon>Bacteroides</taxon>
    </lineage>
</organism>
<keyword evidence="2" id="KW-1185">Reference proteome</keyword>
<dbReference type="eggNOG" id="ENOG5032PJN">
    <property type="taxonomic scope" value="Bacteria"/>
</dbReference>
<dbReference type="EMBL" id="CR626927">
    <property type="protein sequence ID" value="CAH09871.1"/>
    <property type="molecule type" value="Genomic_DNA"/>
</dbReference>
<dbReference type="KEGG" id="bfs:BF9343_4090"/>
<evidence type="ECO:0008006" key="3">
    <source>
        <dbReference type="Google" id="ProtNLM"/>
    </source>
</evidence>
<dbReference type="PaxDb" id="272559-BF9343_4090"/>
<dbReference type="Proteomes" id="UP000006731">
    <property type="component" value="Chromosome"/>
</dbReference>
<dbReference type="HOGENOM" id="CLU_643498_0_0_10"/>
<evidence type="ECO:0000313" key="2">
    <source>
        <dbReference type="Proteomes" id="UP000006731"/>
    </source>
</evidence>
<protein>
    <recommendedName>
        <fullName evidence="3">6-bladed beta-propeller</fullName>
    </recommendedName>
</protein>
<dbReference type="AlphaFoldDB" id="Q5L7S8"/>
<reference evidence="1 2" key="1">
    <citation type="journal article" date="2005" name="Science">
        <title>Extensive DNA inversions in the B. fragilis genome control variable gene expression.</title>
        <authorList>
            <person name="Cerdeno-Tarraga A.M."/>
            <person name="Patrick S."/>
            <person name="Crosmann L."/>
            <person name="Blakely G."/>
            <person name="Abratt V."/>
            <person name="Lennard N."/>
            <person name="Duerden B."/>
            <person name="Poxton I."/>
            <person name="Harris B."/>
            <person name="Quail M.A."/>
            <person name="Barron A."/>
            <person name="Clarck L."/>
            <person name="Corton C."/>
            <person name="Doggett J."/>
            <person name="Holden M.T.G."/>
            <person name="Larke N."/>
            <person name="Line A."/>
            <person name="Lord A."/>
            <person name="Norbertczak H."/>
            <person name="Ormond D."/>
            <person name="Price C."/>
            <person name="Rabbinowitsch E."/>
            <person name="Woodward J."/>
            <person name="Barrel B.G."/>
            <person name="Parkhill J."/>
        </authorList>
    </citation>
    <scope>NUCLEOTIDE SEQUENCE [LARGE SCALE GENOMIC DNA]</scope>
    <source>
        <strain evidence="2">ATCC 25285 / DSM 2151 / CCUG 4856 / JCM 11019 / LMG 10263 / NCTC 9343 / Onslow / VPI 2553 / EN-2</strain>
    </source>
</reference>
<sequence>MFLFVSLFLSCSSHSVKREEVKVIDSIIRIGDAIANPLSMSLSSFVDSITYVPLETTKSYVRNKELISYVKPYWIVFPGDVFDEKGRFISHIGALGQGRGEETNGWGYSIFYDNHRMFFYTIGDKIIQFDTNGKFTGKETRISYREGNAMQVARGLKNVVALLKANTKYVVINYPDSIFWMNSDLEIIQGIRIIPDSLFLDPPGDANGMSYTFSEYKDTTLFYNCFTDAVYVVADVGLQKRWDLDLKGLKPDNRCFLNDYNRLYLREMSKIVRSSNGNENVIRSKAENCELARLIDDKKWISRVYESERYVLISWVNLKAFPGWREIKEGPHLAFYDKLSGKTVAVAGNGLIDDIDGGMIFYPSLGVSGNTMVYSVWPYELKDYVQRKKEEGGTVSERLVTFVNSLDDEQNPILVIAHLKK</sequence>
<dbReference type="Pfam" id="PF17170">
    <property type="entry name" value="DUF5128"/>
    <property type="match status" value="1"/>
</dbReference>
<gene>
    <name evidence="1" type="ORF">BF9343_4090</name>
</gene>
<accession>Q5L7S8</accession>
<evidence type="ECO:0000313" key="1">
    <source>
        <dbReference type="EMBL" id="CAH09871.1"/>
    </source>
</evidence>
<proteinExistence type="predicted"/>
<name>Q5L7S8_BACFN</name>